<evidence type="ECO:0000256" key="1">
    <source>
        <dbReference type="ARBA" id="ARBA00022679"/>
    </source>
</evidence>
<dbReference type="AlphaFoldDB" id="A0A7G8BKQ3"/>
<dbReference type="KEGG" id="adin:H7849_03870"/>
<dbReference type="CDD" id="cd04301">
    <property type="entry name" value="NAT_SF"/>
    <property type="match status" value="1"/>
</dbReference>
<dbReference type="SUPFAM" id="SSF55729">
    <property type="entry name" value="Acyl-CoA N-acyltransferases (Nat)"/>
    <property type="match status" value="1"/>
</dbReference>
<dbReference type="InterPro" id="IPR000182">
    <property type="entry name" value="GNAT_dom"/>
</dbReference>
<evidence type="ECO:0000256" key="2">
    <source>
        <dbReference type="ARBA" id="ARBA00023315"/>
    </source>
</evidence>
<keyword evidence="1 4" id="KW-0808">Transferase</keyword>
<keyword evidence="2" id="KW-0012">Acyltransferase</keyword>
<dbReference type="RefSeq" id="WP_186744289.1">
    <property type="nucleotide sequence ID" value="NZ_CP060394.1"/>
</dbReference>
<accession>A0A7G8BKQ3</accession>
<sequence length="162" mass="18215">MIQLRPFRSADLNVLYRIDHVCFAPGIAYSKAELRYYLQHPKSITVVAETESQAIAGFCTGQLQMREGRHLGHIITIDVLPDWRGQKVGRAMLLSVEEDFRAKGAESIRLEVAVDNLQAQTFYHAVGYSKIGMIPGYYAGKLDALVMEKDLTGDVLPHPRRL</sequence>
<dbReference type="PANTHER" id="PTHR43877">
    <property type="entry name" value="AMINOALKYLPHOSPHONATE N-ACETYLTRANSFERASE-RELATED-RELATED"/>
    <property type="match status" value="1"/>
</dbReference>
<dbReference type="PROSITE" id="PS51186">
    <property type="entry name" value="GNAT"/>
    <property type="match status" value="1"/>
</dbReference>
<evidence type="ECO:0000313" key="4">
    <source>
        <dbReference type="EMBL" id="QNI33123.1"/>
    </source>
</evidence>
<evidence type="ECO:0000313" key="5">
    <source>
        <dbReference type="Proteomes" id="UP000515312"/>
    </source>
</evidence>
<reference evidence="4 5" key="1">
    <citation type="submission" date="2020-08" db="EMBL/GenBank/DDBJ databases">
        <title>Edaphobacter telluris sp. nov. and Acidobacterium dinghuensis sp. nov., two acidobacteria isolated from forest soil.</title>
        <authorList>
            <person name="Fu J."/>
            <person name="Qiu L."/>
        </authorList>
    </citation>
    <scope>NUCLEOTIDE SEQUENCE [LARGE SCALE GENOMIC DNA]</scope>
    <source>
        <strain evidence="4">4Y35</strain>
    </source>
</reference>
<gene>
    <name evidence="4" type="ORF">H7849_03870</name>
</gene>
<dbReference type="Proteomes" id="UP000515312">
    <property type="component" value="Chromosome"/>
</dbReference>
<keyword evidence="5" id="KW-1185">Reference proteome</keyword>
<dbReference type="InterPro" id="IPR050832">
    <property type="entry name" value="Bact_Acetyltransf"/>
</dbReference>
<name>A0A7G8BKQ3_9BACT</name>
<dbReference type="GO" id="GO:0016747">
    <property type="term" value="F:acyltransferase activity, transferring groups other than amino-acyl groups"/>
    <property type="evidence" value="ECO:0007669"/>
    <property type="project" value="InterPro"/>
</dbReference>
<feature type="domain" description="N-acetyltransferase" evidence="3">
    <location>
        <begin position="2"/>
        <end position="152"/>
    </location>
</feature>
<proteinExistence type="predicted"/>
<dbReference type="EMBL" id="CP060394">
    <property type="protein sequence ID" value="QNI33123.1"/>
    <property type="molecule type" value="Genomic_DNA"/>
</dbReference>
<organism evidence="4 5">
    <name type="scientific">Alloacidobacterium dinghuense</name>
    <dbReference type="NCBI Taxonomy" id="2763107"/>
    <lineage>
        <taxon>Bacteria</taxon>
        <taxon>Pseudomonadati</taxon>
        <taxon>Acidobacteriota</taxon>
        <taxon>Terriglobia</taxon>
        <taxon>Terriglobales</taxon>
        <taxon>Acidobacteriaceae</taxon>
        <taxon>Alloacidobacterium</taxon>
    </lineage>
</organism>
<protein>
    <submittedName>
        <fullName evidence="4">GNAT family N-acetyltransferase</fullName>
    </submittedName>
</protein>
<dbReference type="Gene3D" id="3.40.630.30">
    <property type="match status" value="1"/>
</dbReference>
<dbReference type="InterPro" id="IPR016181">
    <property type="entry name" value="Acyl_CoA_acyltransferase"/>
</dbReference>
<dbReference type="Pfam" id="PF00583">
    <property type="entry name" value="Acetyltransf_1"/>
    <property type="match status" value="1"/>
</dbReference>
<evidence type="ECO:0000259" key="3">
    <source>
        <dbReference type="PROSITE" id="PS51186"/>
    </source>
</evidence>